<proteinExistence type="inferred from homology"/>
<dbReference type="SUPFAM" id="SSF52374">
    <property type="entry name" value="Nucleotidylyl transferase"/>
    <property type="match status" value="1"/>
</dbReference>
<dbReference type="GO" id="GO:0009435">
    <property type="term" value="P:NAD+ biosynthetic process"/>
    <property type="evidence" value="ECO:0007669"/>
    <property type="project" value="UniProtKB-UniRule"/>
</dbReference>
<dbReference type="Pfam" id="PF01467">
    <property type="entry name" value="CTP_transf_like"/>
    <property type="match status" value="1"/>
</dbReference>
<keyword evidence="13" id="KW-1185">Reference proteome</keyword>
<protein>
    <recommendedName>
        <fullName evidence="10">Probable nicotinate-nucleotide adenylyltransferase</fullName>
        <ecNumber evidence="10">2.7.7.18</ecNumber>
    </recommendedName>
    <alternativeName>
        <fullName evidence="10">Deamido-NAD(+) diphosphorylase</fullName>
    </alternativeName>
    <alternativeName>
        <fullName evidence="10">Deamido-NAD(+) pyrophosphorylase</fullName>
    </alternativeName>
    <alternativeName>
        <fullName evidence="10">Nicotinate mononucleotide adenylyltransferase</fullName>
        <shortName evidence="10">NaMN adenylyltransferase</shortName>
    </alternativeName>
</protein>
<keyword evidence="3 10" id="KW-0662">Pyridine nucleotide biosynthesis</keyword>
<dbReference type="Proteomes" id="UP000242520">
    <property type="component" value="Unassembled WGS sequence"/>
</dbReference>
<dbReference type="HAMAP" id="MF_00244">
    <property type="entry name" value="NaMN_adenylyltr"/>
    <property type="match status" value="1"/>
</dbReference>
<evidence type="ECO:0000256" key="8">
    <source>
        <dbReference type="ARBA" id="ARBA00023027"/>
    </source>
</evidence>
<keyword evidence="5 10" id="KW-0548">Nucleotidyltransferase</keyword>
<dbReference type="RefSeq" id="WP_084601859.1">
    <property type="nucleotide sequence ID" value="NZ_FQXH01000005.1"/>
</dbReference>
<dbReference type="InterPro" id="IPR014729">
    <property type="entry name" value="Rossmann-like_a/b/a_fold"/>
</dbReference>
<dbReference type="AlphaFoldDB" id="A0A1M5NGK9"/>
<reference evidence="13" key="1">
    <citation type="submission" date="2016-11" db="EMBL/GenBank/DDBJ databases">
        <authorList>
            <person name="Varghese N."/>
            <person name="Submissions S."/>
        </authorList>
    </citation>
    <scope>NUCLEOTIDE SEQUENCE [LARGE SCALE GENOMIC DNA]</scope>
    <source>
        <strain evidence="13">DSM 15285</strain>
    </source>
</reference>
<sequence length="227" mass="26570">MKLENTLKRAILINEKKISITYRNRLIIGKIGIMGGTFDPIHYGHLATAEAVRVKYKLNKVIFMPSGNPPHKRDRDIIDKLHRYNMTILATMSNKYFEVSSLEIKRKGRTYTIDTLKKLKNTYKNSELFFITGADAFCDIETWKDVEENFNLATFIGATRPGVELSKVRNKIEYLKSKYNTKILEIHVPSLDISSTDLRERIKMNKSIKYLLPECVEKYIYKYNLYR</sequence>
<comment type="catalytic activity">
    <reaction evidence="9 10">
        <text>nicotinate beta-D-ribonucleotide + ATP + H(+) = deamido-NAD(+) + diphosphate</text>
        <dbReference type="Rhea" id="RHEA:22860"/>
        <dbReference type="ChEBI" id="CHEBI:15378"/>
        <dbReference type="ChEBI" id="CHEBI:30616"/>
        <dbReference type="ChEBI" id="CHEBI:33019"/>
        <dbReference type="ChEBI" id="CHEBI:57502"/>
        <dbReference type="ChEBI" id="CHEBI:58437"/>
        <dbReference type="EC" id="2.7.7.18"/>
    </reaction>
</comment>
<dbReference type="GO" id="GO:0005524">
    <property type="term" value="F:ATP binding"/>
    <property type="evidence" value="ECO:0007669"/>
    <property type="project" value="UniProtKB-KW"/>
</dbReference>
<dbReference type="Gene3D" id="3.40.50.620">
    <property type="entry name" value="HUPs"/>
    <property type="match status" value="1"/>
</dbReference>
<dbReference type="EC" id="2.7.7.18" evidence="10"/>
<organism evidence="12 13">
    <name type="scientific">Tepidibacter thalassicus DSM 15285</name>
    <dbReference type="NCBI Taxonomy" id="1123350"/>
    <lineage>
        <taxon>Bacteria</taxon>
        <taxon>Bacillati</taxon>
        <taxon>Bacillota</taxon>
        <taxon>Clostridia</taxon>
        <taxon>Peptostreptococcales</taxon>
        <taxon>Peptostreptococcaceae</taxon>
        <taxon>Tepidibacter</taxon>
    </lineage>
</organism>
<dbReference type="EMBL" id="FQXH01000005">
    <property type="protein sequence ID" value="SHG88565.1"/>
    <property type="molecule type" value="Genomic_DNA"/>
</dbReference>
<dbReference type="OrthoDB" id="5295945at2"/>
<dbReference type="NCBIfam" id="TIGR00482">
    <property type="entry name" value="nicotinate (nicotinamide) nucleotide adenylyltransferase"/>
    <property type="match status" value="1"/>
</dbReference>
<name>A0A1M5NGK9_9FIRM</name>
<dbReference type="GO" id="GO:0004515">
    <property type="term" value="F:nicotinate-nucleotide adenylyltransferase activity"/>
    <property type="evidence" value="ECO:0007669"/>
    <property type="project" value="UniProtKB-UniRule"/>
</dbReference>
<evidence type="ECO:0000256" key="3">
    <source>
        <dbReference type="ARBA" id="ARBA00022642"/>
    </source>
</evidence>
<keyword evidence="8 10" id="KW-0520">NAD</keyword>
<keyword evidence="7 10" id="KW-0067">ATP-binding</keyword>
<evidence type="ECO:0000313" key="13">
    <source>
        <dbReference type="Proteomes" id="UP000242520"/>
    </source>
</evidence>
<evidence type="ECO:0000256" key="10">
    <source>
        <dbReference type="HAMAP-Rule" id="MF_00244"/>
    </source>
</evidence>
<dbReference type="UniPathway" id="UPA00253">
    <property type="reaction ID" value="UER00332"/>
</dbReference>
<dbReference type="STRING" id="1123350.SAMN02744040_00023"/>
<comment type="pathway">
    <text evidence="2 10">Cofactor biosynthesis; NAD(+) biosynthesis; deamido-NAD(+) from nicotinate D-ribonucleotide: step 1/1.</text>
</comment>
<dbReference type="NCBIfam" id="TIGR00125">
    <property type="entry name" value="cyt_tran_rel"/>
    <property type="match status" value="1"/>
</dbReference>
<dbReference type="PANTHER" id="PTHR39321:SF3">
    <property type="entry name" value="PHOSPHOPANTETHEINE ADENYLYLTRANSFERASE"/>
    <property type="match status" value="1"/>
</dbReference>
<dbReference type="CDD" id="cd02165">
    <property type="entry name" value="NMNAT"/>
    <property type="match status" value="1"/>
</dbReference>
<dbReference type="InterPro" id="IPR005248">
    <property type="entry name" value="NadD/NMNAT"/>
</dbReference>
<comment type="function">
    <text evidence="1 10">Catalyzes the reversible adenylation of nicotinate mononucleotide (NaMN) to nicotinic acid adenine dinucleotide (NaAD).</text>
</comment>
<evidence type="ECO:0000256" key="2">
    <source>
        <dbReference type="ARBA" id="ARBA00005019"/>
    </source>
</evidence>
<evidence type="ECO:0000256" key="9">
    <source>
        <dbReference type="ARBA" id="ARBA00048721"/>
    </source>
</evidence>
<keyword evidence="4 10" id="KW-0808">Transferase</keyword>
<evidence type="ECO:0000256" key="1">
    <source>
        <dbReference type="ARBA" id="ARBA00002324"/>
    </source>
</evidence>
<evidence type="ECO:0000256" key="6">
    <source>
        <dbReference type="ARBA" id="ARBA00022741"/>
    </source>
</evidence>
<evidence type="ECO:0000259" key="11">
    <source>
        <dbReference type="Pfam" id="PF01467"/>
    </source>
</evidence>
<dbReference type="PANTHER" id="PTHR39321">
    <property type="entry name" value="NICOTINATE-NUCLEOTIDE ADENYLYLTRANSFERASE-RELATED"/>
    <property type="match status" value="1"/>
</dbReference>
<comment type="similarity">
    <text evidence="10">Belongs to the NadD family.</text>
</comment>
<gene>
    <name evidence="10" type="primary">nadD</name>
    <name evidence="12" type="ORF">SAMN02744040_00023</name>
</gene>
<dbReference type="NCBIfam" id="NF000840">
    <property type="entry name" value="PRK00071.1-3"/>
    <property type="match status" value="1"/>
</dbReference>
<accession>A0A1M5NGK9</accession>
<dbReference type="InterPro" id="IPR004821">
    <property type="entry name" value="Cyt_trans-like"/>
</dbReference>
<feature type="domain" description="Cytidyltransferase-like" evidence="11">
    <location>
        <begin position="33"/>
        <end position="201"/>
    </location>
</feature>
<evidence type="ECO:0000256" key="5">
    <source>
        <dbReference type="ARBA" id="ARBA00022695"/>
    </source>
</evidence>
<evidence type="ECO:0000256" key="4">
    <source>
        <dbReference type="ARBA" id="ARBA00022679"/>
    </source>
</evidence>
<evidence type="ECO:0000256" key="7">
    <source>
        <dbReference type="ARBA" id="ARBA00022840"/>
    </source>
</evidence>
<keyword evidence="6 10" id="KW-0547">Nucleotide-binding</keyword>
<evidence type="ECO:0000313" key="12">
    <source>
        <dbReference type="EMBL" id="SHG88565.1"/>
    </source>
</evidence>